<sequence length="80" mass="9081">MRQFAHKDDTSRNVYFGGRLGAAYKELTCKFGLMKIRREARKPGSMPWIKGGPRPEQPVSDARTAARQYASRTVRPWAGL</sequence>
<dbReference type="EMBL" id="BSTI01000008">
    <property type="protein sequence ID" value="GLY67557.1"/>
    <property type="molecule type" value="Genomic_DNA"/>
</dbReference>
<protein>
    <submittedName>
        <fullName evidence="1">Uncharacterized protein</fullName>
    </submittedName>
</protein>
<gene>
    <name evidence="1" type="ORF">Atai01_41760</name>
</gene>
<organism evidence="1 2">
    <name type="scientific">Amycolatopsis taiwanensis</name>
    <dbReference type="NCBI Taxonomy" id="342230"/>
    <lineage>
        <taxon>Bacteria</taxon>
        <taxon>Bacillati</taxon>
        <taxon>Actinomycetota</taxon>
        <taxon>Actinomycetes</taxon>
        <taxon>Pseudonocardiales</taxon>
        <taxon>Pseudonocardiaceae</taxon>
        <taxon>Amycolatopsis</taxon>
    </lineage>
</organism>
<comment type="caution">
    <text evidence="1">The sequence shown here is derived from an EMBL/GenBank/DDBJ whole genome shotgun (WGS) entry which is preliminary data.</text>
</comment>
<accession>A0A9W6R4R3</accession>
<reference evidence="1" key="1">
    <citation type="submission" date="2023-03" db="EMBL/GenBank/DDBJ databases">
        <title>Amycolatopsis taiwanensis NBRC 103393.</title>
        <authorList>
            <person name="Ichikawa N."/>
            <person name="Sato H."/>
            <person name="Tonouchi N."/>
        </authorList>
    </citation>
    <scope>NUCLEOTIDE SEQUENCE</scope>
    <source>
        <strain evidence="1">NBRC 103393</strain>
    </source>
</reference>
<name>A0A9W6R4R3_9PSEU</name>
<dbReference type="RefSeq" id="WP_285487855.1">
    <property type="nucleotide sequence ID" value="NZ_BSTI01000008.1"/>
</dbReference>
<dbReference type="AlphaFoldDB" id="A0A9W6R4R3"/>
<proteinExistence type="predicted"/>
<keyword evidence="2" id="KW-1185">Reference proteome</keyword>
<evidence type="ECO:0000313" key="2">
    <source>
        <dbReference type="Proteomes" id="UP001165136"/>
    </source>
</evidence>
<evidence type="ECO:0000313" key="1">
    <source>
        <dbReference type="EMBL" id="GLY67557.1"/>
    </source>
</evidence>
<dbReference type="Proteomes" id="UP001165136">
    <property type="component" value="Unassembled WGS sequence"/>
</dbReference>